<sequence length="388" mass="40515">MVVCGGEPCGVVEGGGISLLPVLKIMILALVVAGVTPVVAEARECGESVVYRSGSEGYHTFRIPAVVKTAEGTLLAFAEGRRDSAGDSGDIDLVVKRSRDGGCSWGSLAVVADHGADTVGNPSPVVDPRSGDVVLVTCTNGGSASLRQIMDDELLPGQGRRVWVQRSRDGGTSWSAPREITSSVKDPGWRWYATGPGHGLALRGGRLLVPGNHTGGDTTESRVHGGHGLISDDGGLSWRIGYVDSRSGGQVKLSESTAAQLPDGRIYVNAREGGPAPGTRATSYSSSEGQSLDRPFRSEPLLEAPVVQASVLQAGALVFAGPLGPGRARMTLRASHDLGRTWSSGRTLSSLPAAYSDLVRLDGSRLGVLYETGRVSPYETLTFTSVRL</sequence>
<dbReference type="PANTHER" id="PTHR10628">
    <property type="entry name" value="SIALIDASE"/>
    <property type="match status" value="1"/>
</dbReference>
<dbReference type="SUPFAM" id="SSF50939">
    <property type="entry name" value="Sialidases"/>
    <property type="match status" value="1"/>
</dbReference>
<name>A0ABN3QAV4_9ACTN</name>
<evidence type="ECO:0000256" key="1">
    <source>
        <dbReference type="ARBA" id="ARBA00000427"/>
    </source>
</evidence>
<feature type="region of interest" description="Disordered" evidence="4">
    <location>
        <begin position="268"/>
        <end position="294"/>
    </location>
</feature>
<evidence type="ECO:0000256" key="2">
    <source>
        <dbReference type="ARBA" id="ARBA00009348"/>
    </source>
</evidence>
<feature type="domain" description="Sialidase" evidence="5">
    <location>
        <begin position="72"/>
        <end position="366"/>
    </location>
</feature>
<dbReference type="InterPro" id="IPR026856">
    <property type="entry name" value="Sialidase_fam"/>
</dbReference>
<feature type="compositionally biased region" description="Polar residues" evidence="4">
    <location>
        <begin position="280"/>
        <end position="290"/>
    </location>
</feature>
<evidence type="ECO:0000313" key="7">
    <source>
        <dbReference type="Proteomes" id="UP001501509"/>
    </source>
</evidence>
<dbReference type="EMBL" id="BAAATD010000010">
    <property type="protein sequence ID" value="GAA2621427.1"/>
    <property type="molecule type" value="Genomic_DNA"/>
</dbReference>
<comment type="similarity">
    <text evidence="2">Belongs to the glycosyl hydrolase 33 family.</text>
</comment>
<comment type="catalytic activity">
    <reaction evidence="1">
        <text>Hydrolysis of alpha-(2-&gt;3)-, alpha-(2-&gt;6)-, alpha-(2-&gt;8)- glycosidic linkages of terminal sialic acid residues in oligosaccharides, glycoproteins, glycolipids, colominic acid and synthetic substrates.</text>
        <dbReference type="EC" id="3.2.1.18"/>
    </reaction>
</comment>
<evidence type="ECO:0000256" key="3">
    <source>
        <dbReference type="ARBA" id="ARBA00012733"/>
    </source>
</evidence>
<dbReference type="CDD" id="cd15482">
    <property type="entry name" value="Sialidase_non-viral"/>
    <property type="match status" value="1"/>
</dbReference>
<dbReference type="InterPro" id="IPR036278">
    <property type="entry name" value="Sialidase_sf"/>
</dbReference>
<evidence type="ECO:0000256" key="4">
    <source>
        <dbReference type="SAM" id="MobiDB-lite"/>
    </source>
</evidence>
<evidence type="ECO:0000259" key="5">
    <source>
        <dbReference type="Pfam" id="PF13088"/>
    </source>
</evidence>
<dbReference type="Proteomes" id="UP001501509">
    <property type="component" value="Unassembled WGS sequence"/>
</dbReference>
<dbReference type="InterPro" id="IPR011040">
    <property type="entry name" value="Sialidase"/>
</dbReference>
<organism evidence="6 7">
    <name type="scientific">Actinomadura fulvescens</name>
    <dbReference type="NCBI Taxonomy" id="46160"/>
    <lineage>
        <taxon>Bacteria</taxon>
        <taxon>Bacillati</taxon>
        <taxon>Actinomycetota</taxon>
        <taxon>Actinomycetes</taxon>
        <taxon>Streptosporangiales</taxon>
        <taxon>Thermomonosporaceae</taxon>
        <taxon>Actinomadura</taxon>
    </lineage>
</organism>
<accession>A0ABN3QAV4</accession>
<reference evidence="6 7" key="1">
    <citation type="journal article" date="2019" name="Int. J. Syst. Evol. Microbiol.">
        <title>The Global Catalogue of Microorganisms (GCM) 10K type strain sequencing project: providing services to taxonomists for standard genome sequencing and annotation.</title>
        <authorList>
            <consortium name="The Broad Institute Genomics Platform"/>
            <consortium name="The Broad Institute Genome Sequencing Center for Infectious Disease"/>
            <person name="Wu L."/>
            <person name="Ma J."/>
        </authorList>
    </citation>
    <scope>NUCLEOTIDE SEQUENCE [LARGE SCALE GENOMIC DNA]</scope>
    <source>
        <strain evidence="6 7">JCM 6833</strain>
    </source>
</reference>
<gene>
    <name evidence="6" type="ORF">GCM10010411_66720</name>
</gene>
<dbReference type="EC" id="3.2.1.18" evidence="3"/>
<proteinExistence type="inferred from homology"/>
<keyword evidence="7" id="KW-1185">Reference proteome</keyword>
<evidence type="ECO:0000313" key="6">
    <source>
        <dbReference type="EMBL" id="GAA2621427.1"/>
    </source>
</evidence>
<protein>
    <recommendedName>
        <fullName evidence="3">exo-alpha-sialidase</fullName>
        <ecNumber evidence="3">3.2.1.18</ecNumber>
    </recommendedName>
</protein>
<dbReference type="Pfam" id="PF13088">
    <property type="entry name" value="BNR_2"/>
    <property type="match status" value="1"/>
</dbReference>
<dbReference type="Gene3D" id="2.120.10.10">
    <property type="match status" value="1"/>
</dbReference>
<dbReference type="PANTHER" id="PTHR10628:SF30">
    <property type="entry name" value="EXO-ALPHA-SIALIDASE"/>
    <property type="match status" value="1"/>
</dbReference>
<comment type="caution">
    <text evidence="6">The sequence shown here is derived from an EMBL/GenBank/DDBJ whole genome shotgun (WGS) entry which is preliminary data.</text>
</comment>